<dbReference type="RefSeq" id="WP_044121619.1">
    <property type="nucleotide sequence ID" value="NZ_JXIG01000435.1"/>
</dbReference>
<feature type="non-terminal residue" evidence="2">
    <location>
        <position position="154"/>
    </location>
</feature>
<accession>A0AA40MKV9</accession>
<dbReference type="Proteomes" id="UP000032274">
    <property type="component" value="Unassembled WGS sequence"/>
</dbReference>
<evidence type="ECO:0000313" key="3">
    <source>
        <dbReference type="Proteomes" id="UP000032274"/>
    </source>
</evidence>
<feature type="repeat" description="TPR" evidence="1">
    <location>
        <begin position="13"/>
        <end position="46"/>
    </location>
</feature>
<gene>
    <name evidence="2" type="ORF">QU38_02005</name>
</gene>
<dbReference type="SUPFAM" id="SSF48452">
    <property type="entry name" value="TPR-like"/>
    <property type="match status" value="1"/>
</dbReference>
<dbReference type="AlphaFoldDB" id="A0AA40MKV9"/>
<evidence type="ECO:0000256" key="1">
    <source>
        <dbReference type="PROSITE-ProRule" id="PRU00339"/>
    </source>
</evidence>
<dbReference type="Gene3D" id="1.25.40.10">
    <property type="entry name" value="Tetratricopeptide repeat domain"/>
    <property type="match status" value="1"/>
</dbReference>
<dbReference type="PROSITE" id="PS50005">
    <property type="entry name" value="TPR"/>
    <property type="match status" value="1"/>
</dbReference>
<dbReference type="InterPro" id="IPR019734">
    <property type="entry name" value="TPR_rpt"/>
</dbReference>
<evidence type="ECO:0000313" key="2">
    <source>
        <dbReference type="EMBL" id="KIU01366.1"/>
    </source>
</evidence>
<keyword evidence="1" id="KW-0802">TPR repeat</keyword>
<name>A0AA40MKV9_STAAU</name>
<comment type="caution">
    <text evidence="2">The sequence shown here is derived from an EMBL/GenBank/DDBJ whole genome shotgun (WGS) entry which is preliminary data.</text>
</comment>
<reference evidence="2 3" key="1">
    <citation type="submission" date="2015-01" db="EMBL/GenBank/DDBJ databases">
        <title>Characterization of Swiss Staphylococcus aureus strains involved in food poisoning.</title>
        <authorList>
            <person name="Crovadore J."/>
            <person name="Chablais R."/>
            <person name="Tonacini J."/>
            <person name="Schnyder B."/>
            <person name="Lefort F."/>
        </authorList>
    </citation>
    <scope>NUCLEOTIDE SEQUENCE [LARGE SCALE GENOMIC DNA]</scope>
    <source>
        <strain evidence="2 3">SA-120</strain>
    </source>
</reference>
<evidence type="ECO:0008006" key="4">
    <source>
        <dbReference type="Google" id="ProtNLM"/>
    </source>
</evidence>
<organism evidence="2 3">
    <name type="scientific">Staphylococcus aureus</name>
    <dbReference type="NCBI Taxonomy" id="1280"/>
    <lineage>
        <taxon>Bacteria</taxon>
        <taxon>Bacillati</taxon>
        <taxon>Bacillota</taxon>
        <taxon>Bacilli</taxon>
        <taxon>Bacillales</taxon>
        <taxon>Staphylococcaceae</taxon>
        <taxon>Staphylococcus</taxon>
    </lineage>
</organism>
<dbReference type="EMBL" id="JXIG01000435">
    <property type="protein sequence ID" value="KIU01366.1"/>
    <property type="molecule type" value="Genomic_DNA"/>
</dbReference>
<feature type="non-terminal residue" evidence="2">
    <location>
        <position position="1"/>
    </location>
</feature>
<dbReference type="InterPro" id="IPR011990">
    <property type="entry name" value="TPR-like_helical_dom_sf"/>
</dbReference>
<dbReference type="Pfam" id="PF14559">
    <property type="entry name" value="TPR_19"/>
    <property type="match status" value="1"/>
</dbReference>
<proteinExistence type="predicted"/>
<sequence length="154" mass="16466">TALLAPHAERAGPELRHQLGRARWSSGEAEAALAEFDAALALDPGFVAAAREAARSRLILDRPAEALARLEPVLAANPADQQARALQGLGWRLAGDPRAAWLNDVERLVSASLLMPQDGDGAGFNARLDAALTSHHRDHRYPLEQTLRGGTQTS</sequence>
<protein>
    <recommendedName>
        <fullName evidence="4">Tetratricopeptide repeat protein</fullName>
    </recommendedName>
</protein>